<evidence type="ECO:0000256" key="6">
    <source>
        <dbReference type="ARBA" id="ARBA00022741"/>
    </source>
</evidence>
<dbReference type="UniPathway" id="UPA00999">
    <property type="reaction ID" value="UER00351"/>
</dbReference>
<keyword evidence="7 11" id="KW-0093">Biotin biosynthesis</keyword>
<dbReference type="AlphaFoldDB" id="A0A7C2YW74"/>
<comment type="cofactor">
    <cofactor evidence="1 11">
        <name>Mg(2+)</name>
        <dbReference type="ChEBI" id="CHEBI:18420"/>
    </cofactor>
</comment>
<comment type="similarity">
    <text evidence="11">Belongs to the BioW family.</text>
</comment>
<comment type="subunit">
    <text evidence="3 11">Homodimer.</text>
</comment>
<gene>
    <name evidence="11" type="primary">bioW</name>
    <name evidence="12" type="ORF">ENO47_05305</name>
</gene>
<evidence type="ECO:0000256" key="7">
    <source>
        <dbReference type="ARBA" id="ARBA00022756"/>
    </source>
</evidence>
<dbReference type="GO" id="GO:0009102">
    <property type="term" value="P:biotin biosynthetic process"/>
    <property type="evidence" value="ECO:0007669"/>
    <property type="project" value="UniProtKB-UniRule"/>
</dbReference>
<dbReference type="Pfam" id="PF03744">
    <property type="entry name" value="BioW"/>
    <property type="match status" value="1"/>
</dbReference>
<evidence type="ECO:0000256" key="11">
    <source>
        <dbReference type="HAMAP-Rule" id="MF_00668"/>
    </source>
</evidence>
<evidence type="ECO:0000256" key="3">
    <source>
        <dbReference type="ARBA" id="ARBA00011738"/>
    </source>
</evidence>
<evidence type="ECO:0000256" key="1">
    <source>
        <dbReference type="ARBA" id="ARBA00001946"/>
    </source>
</evidence>
<evidence type="ECO:0000256" key="8">
    <source>
        <dbReference type="ARBA" id="ARBA00022840"/>
    </source>
</evidence>
<evidence type="ECO:0000256" key="2">
    <source>
        <dbReference type="ARBA" id="ARBA00005075"/>
    </source>
</evidence>
<keyword evidence="8 11" id="KW-0067">ATP-binding</keyword>
<dbReference type="GO" id="GO:0005524">
    <property type="term" value="F:ATP binding"/>
    <property type="evidence" value="ECO:0007669"/>
    <property type="project" value="UniProtKB-KW"/>
</dbReference>
<keyword evidence="5 11" id="KW-0436">Ligase</keyword>
<keyword evidence="6 11" id="KW-0547">Nucleotide-binding</keyword>
<sequence length="244" mass="28180">MLYSLRMRAELEGKHVSGAERIINAEEIEKTIKELLKRPKLYDKMVITIENIKDVEYIPKALPIYSYDFKSVKDAHNFALSMLMKEGVKEEVALKGLELLKKGPNPKGGNMRGAVLMDMESGERLELDQERGIRTVRFDWKDRRLIKRLLKERGIKRFYLERLLDALALATKNIHCGVVAELCWSDDPDYTTGYVAGKTVGYVRIKPMKEEGVPIGGRIYFVKREDFENLVECLEKRVVLIEEL</sequence>
<dbReference type="GO" id="GO:0000287">
    <property type="term" value="F:magnesium ion binding"/>
    <property type="evidence" value="ECO:0007669"/>
    <property type="project" value="UniProtKB-UniRule"/>
</dbReference>
<evidence type="ECO:0000256" key="10">
    <source>
        <dbReference type="ARBA" id="ARBA00049553"/>
    </source>
</evidence>
<dbReference type="InterPro" id="IPR005499">
    <property type="entry name" value="BioW"/>
</dbReference>
<dbReference type="GO" id="GO:0042410">
    <property type="term" value="F:6-carboxyhexanoate-CoA ligase activity"/>
    <property type="evidence" value="ECO:0007669"/>
    <property type="project" value="UniProtKB-UniRule"/>
</dbReference>
<protein>
    <recommendedName>
        <fullName evidence="4 11">6-carboxyhexanoate--CoA ligase</fullName>
        <ecNumber evidence="4 11">6.2.1.14</ecNumber>
    </recommendedName>
    <alternativeName>
        <fullName evidence="11">Pimeloyl-CoA synthase</fullName>
    </alternativeName>
</protein>
<dbReference type="NCBIfam" id="TIGR01204">
    <property type="entry name" value="bioW"/>
    <property type="match status" value="1"/>
</dbReference>
<dbReference type="HAMAP" id="MF_00668">
    <property type="entry name" value="BioW"/>
    <property type="match status" value="1"/>
</dbReference>
<dbReference type="EC" id="6.2.1.14" evidence="4 11"/>
<organism evidence="12">
    <name type="scientific">Hydrogenobacter sp</name>
    <dbReference type="NCBI Taxonomy" id="2152829"/>
    <lineage>
        <taxon>Bacteria</taxon>
        <taxon>Pseudomonadati</taxon>
        <taxon>Aquificota</taxon>
        <taxon>Aquificia</taxon>
        <taxon>Aquificales</taxon>
        <taxon>Aquificaceae</taxon>
        <taxon>Hydrogenobacter</taxon>
    </lineage>
</organism>
<evidence type="ECO:0000256" key="5">
    <source>
        <dbReference type="ARBA" id="ARBA00022598"/>
    </source>
</evidence>
<keyword evidence="9 11" id="KW-0460">Magnesium</keyword>
<evidence type="ECO:0000256" key="9">
    <source>
        <dbReference type="ARBA" id="ARBA00022842"/>
    </source>
</evidence>
<dbReference type="NCBIfam" id="NF002360">
    <property type="entry name" value="PRK01322.1"/>
    <property type="match status" value="1"/>
</dbReference>
<comment type="function">
    <text evidence="11">Catalyzes the transformation of pimelate into pimeloyl-CoA with concomitant hydrolysis of ATP to AMP.</text>
</comment>
<evidence type="ECO:0000313" key="12">
    <source>
        <dbReference type="EMBL" id="HEW46071.1"/>
    </source>
</evidence>
<comment type="catalytic activity">
    <reaction evidence="10 11">
        <text>heptanedioate + ATP + CoA = 6-carboxyhexanoyl-CoA + AMP + diphosphate</text>
        <dbReference type="Rhea" id="RHEA:14781"/>
        <dbReference type="ChEBI" id="CHEBI:30616"/>
        <dbReference type="ChEBI" id="CHEBI:33019"/>
        <dbReference type="ChEBI" id="CHEBI:36165"/>
        <dbReference type="ChEBI" id="CHEBI:57287"/>
        <dbReference type="ChEBI" id="CHEBI:57360"/>
        <dbReference type="ChEBI" id="CHEBI:456215"/>
        <dbReference type="EC" id="6.2.1.14"/>
    </reaction>
</comment>
<evidence type="ECO:0000256" key="4">
    <source>
        <dbReference type="ARBA" id="ARBA00012984"/>
    </source>
</evidence>
<comment type="pathway">
    <text evidence="2 11">Metabolic intermediate metabolism; pimeloyl-CoA biosynthesis; pimeloyl-CoA from pimelate: step 1/1.</text>
</comment>
<dbReference type="EMBL" id="DSFP01000044">
    <property type="protein sequence ID" value="HEW46071.1"/>
    <property type="molecule type" value="Genomic_DNA"/>
</dbReference>
<accession>A0A7C2YW74</accession>
<comment type="caution">
    <text evidence="12">The sequence shown here is derived from an EMBL/GenBank/DDBJ whole genome shotgun (WGS) entry which is preliminary data.</text>
</comment>
<proteinExistence type="inferred from homology"/>
<reference evidence="12" key="1">
    <citation type="journal article" date="2020" name="mSystems">
        <title>Genome- and Community-Level Interaction Insights into Carbon Utilization and Element Cycling Functions of Hydrothermarchaeota in Hydrothermal Sediment.</title>
        <authorList>
            <person name="Zhou Z."/>
            <person name="Liu Y."/>
            <person name="Xu W."/>
            <person name="Pan J."/>
            <person name="Luo Z.H."/>
            <person name="Li M."/>
        </authorList>
    </citation>
    <scope>NUCLEOTIDE SEQUENCE [LARGE SCALE GENOMIC DNA]</scope>
    <source>
        <strain evidence="12">SpSt-132</strain>
    </source>
</reference>
<name>A0A7C2YW74_9AQUI</name>